<reference evidence="1 2" key="1">
    <citation type="journal article" date="2014" name="Am. J. Bot.">
        <title>Genome assembly and annotation for red clover (Trifolium pratense; Fabaceae).</title>
        <authorList>
            <person name="Istvanek J."/>
            <person name="Jaros M."/>
            <person name="Krenek A."/>
            <person name="Repkova J."/>
        </authorList>
    </citation>
    <scope>NUCLEOTIDE SEQUENCE [LARGE SCALE GENOMIC DNA]</scope>
    <source>
        <strain evidence="2">cv. Tatra</strain>
        <tissue evidence="1">Young leaves</tissue>
    </source>
</reference>
<comment type="caution">
    <text evidence="1">The sequence shown here is derived from an EMBL/GenBank/DDBJ whole genome shotgun (WGS) entry which is preliminary data.</text>
</comment>
<evidence type="ECO:0000313" key="1">
    <source>
        <dbReference type="EMBL" id="PNX61227.1"/>
    </source>
</evidence>
<gene>
    <name evidence="1" type="ORF">L195_g060565</name>
</gene>
<reference evidence="1 2" key="2">
    <citation type="journal article" date="2017" name="Front. Plant Sci.">
        <title>Gene Classification and Mining of Molecular Markers Useful in Red Clover (Trifolium pratense) Breeding.</title>
        <authorList>
            <person name="Istvanek J."/>
            <person name="Dluhosova J."/>
            <person name="Dluhos P."/>
            <person name="Patkova L."/>
            <person name="Nedelnik J."/>
            <person name="Repkova J."/>
        </authorList>
    </citation>
    <scope>NUCLEOTIDE SEQUENCE [LARGE SCALE GENOMIC DNA]</scope>
    <source>
        <strain evidence="2">cv. Tatra</strain>
        <tissue evidence="1">Young leaves</tissue>
    </source>
</reference>
<organism evidence="1 2">
    <name type="scientific">Trifolium pratense</name>
    <name type="common">Red clover</name>
    <dbReference type="NCBI Taxonomy" id="57577"/>
    <lineage>
        <taxon>Eukaryota</taxon>
        <taxon>Viridiplantae</taxon>
        <taxon>Streptophyta</taxon>
        <taxon>Embryophyta</taxon>
        <taxon>Tracheophyta</taxon>
        <taxon>Spermatophyta</taxon>
        <taxon>Magnoliopsida</taxon>
        <taxon>eudicotyledons</taxon>
        <taxon>Gunneridae</taxon>
        <taxon>Pentapetalae</taxon>
        <taxon>rosids</taxon>
        <taxon>fabids</taxon>
        <taxon>Fabales</taxon>
        <taxon>Fabaceae</taxon>
        <taxon>Papilionoideae</taxon>
        <taxon>50 kb inversion clade</taxon>
        <taxon>NPAAA clade</taxon>
        <taxon>Hologalegina</taxon>
        <taxon>IRL clade</taxon>
        <taxon>Trifolieae</taxon>
        <taxon>Trifolium</taxon>
    </lineage>
</organism>
<sequence length="60" mass="7045">RSDIAVWNLSKKNLDGWRWFCKTVCRNVLEPVLTVSASVMKLHLYFLCDVQLFSRLKDNS</sequence>
<dbReference type="EMBL" id="ASHM01140766">
    <property type="protein sequence ID" value="PNX61227.1"/>
    <property type="molecule type" value="Genomic_DNA"/>
</dbReference>
<evidence type="ECO:0000313" key="2">
    <source>
        <dbReference type="Proteomes" id="UP000236291"/>
    </source>
</evidence>
<proteinExistence type="predicted"/>
<dbReference type="Proteomes" id="UP000236291">
    <property type="component" value="Unassembled WGS sequence"/>
</dbReference>
<accession>A0A2K3K4K3</accession>
<feature type="non-terminal residue" evidence="1">
    <location>
        <position position="1"/>
    </location>
</feature>
<dbReference type="AlphaFoldDB" id="A0A2K3K4K3"/>
<protein>
    <submittedName>
        <fullName evidence="1">Uncharacterized protein</fullName>
    </submittedName>
</protein>
<name>A0A2K3K4K3_TRIPR</name>